<name>A0A0C3E5L5_9AGAM</name>
<evidence type="ECO:0000313" key="3">
    <source>
        <dbReference type="Proteomes" id="UP000053989"/>
    </source>
</evidence>
<feature type="transmembrane region" description="Helical" evidence="1">
    <location>
        <begin position="12"/>
        <end position="29"/>
    </location>
</feature>
<evidence type="ECO:0000256" key="1">
    <source>
        <dbReference type="SAM" id="Phobius"/>
    </source>
</evidence>
<sequence>MSLPLHYDLENIAAATVWLYVAVFVGNMFTTAMKAHSILVPEAIFSHRTTPVALISDLLH</sequence>
<proteinExistence type="predicted"/>
<keyword evidence="1" id="KW-0472">Membrane</keyword>
<gene>
    <name evidence="2" type="ORF">SCLCIDRAFT_23924</name>
</gene>
<dbReference type="HOGENOM" id="CLU_2943134_0_0_1"/>
<reference evidence="3" key="2">
    <citation type="submission" date="2015-01" db="EMBL/GenBank/DDBJ databases">
        <title>Evolutionary Origins and Diversification of the Mycorrhizal Mutualists.</title>
        <authorList>
            <consortium name="DOE Joint Genome Institute"/>
            <consortium name="Mycorrhizal Genomics Consortium"/>
            <person name="Kohler A."/>
            <person name="Kuo A."/>
            <person name="Nagy L.G."/>
            <person name="Floudas D."/>
            <person name="Copeland A."/>
            <person name="Barry K.W."/>
            <person name="Cichocki N."/>
            <person name="Veneault-Fourrey C."/>
            <person name="LaButti K."/>
            <person name="Lindquist E.A."/>
            <person name="Lipzen A."/>
            <person name="Lundell T."/>
            <person name="Morin E."/>
            <person name="Murat C."/>
            <person name="Riley R."/>
            <person name="Ohm R."/>
            <person name="Sun H."/>
            <person name="Tunlid A."/>
            <person name="Henrissat B."/>
            <person name="Grigoriev I.V."/>
            <person name="Hibbett D.S."/>
            <person name="Martin F."/>
        </authorList>
    </citation>
    <scope>NUCLEOTIDE SEQUENCE [LARGE SCALE GENOMIC DNA]</scope>
    <source>
        <strain evidence="3">Foug A</strain>
    </source>
</reference>
<keyword evidence="1" id="KW-0812">Transmembrane</keyword>
<keyword evidence="1" id="KW-1133">Transmembrane helix</keyword>
<dbReference type="EMBL" id="KN822032">
    <property type="protein sequence ID" value="KIM63734.1"/>
    <property type="molecule type" value="Genomic_DNA"/>
</dbReference>
<dbReference type="AlphaFoldDB" id="A0A0C3E5L5"/>
<evidence type="ECO:0000313" key="2">
    <source>
        <dbReference type="EMBL" id="KIM63734.1"/>
    </source>
</evidence>
<reference evidence="2 3" key="1">
    <citation type="submission" date="2014-04" db="EMBL/GenBank/DDBJ databases">
        <authorList>
            <consortium name="DOE Joint Genome Institute"/>
            <person name="Kuo A."/>
            <person name="Kohler A."/>
            <person name="Nagy L.G."/>
            <person name="Floudas D."/>
            <person name="Copeland A."/>
            <person name="Barry K.W."/>
            <person name="Cichocki N."/>
            <person name="Veneault-Fourrey C."/>
            <person name="LaButti K."/>
            <person name="Lindquist E.A."/>
            <person name="Lipzen A."/>
            <person name="Lundell T."/>
            <person name="Morin E."/>
            <person name="Murat C."/>
            <person name="Sun H."/>
            <person name="Tunlid A."/>
            <person name="Henrissat B."/>
            <person name="Grigoriev I.V."/>
            <person name="Hibbett D.S."/>
            <person name="Martin F."/>
            <person name="Nordberg H.P."/>
            <person name="Cantor M.N."/>
            <person name="Hua S.X."/>
        </authorList>
    </citation>
    <scope>NUCLEOTIDE SEQUENCE [LARGE SCALE GENOMIC DNA]</scope>
    <source>
        <strain evidence="2 3">Foug A</strain>
    </source>
</reference>
<keyword evidence="3" id="KW-1185">Reference proteome</keyword>
<organism evidence="2 3">
    <name type="scientific">Scleroderma citrinum Foug A</name>
    <dbReference type="NCBI Taxonomy" id="1036808"/>
    <lineage>
        <taxon>Eukaryota</taxon>
        <taxon>Fungi</taxon>
        <taxon>Dikarya</taxon>
        <taxon>Basidiomycota</taxon>
        <taxon>Agaricomycotina</taxon>
        <taxon>Agaricomycetes</taxon>
        <taxon>Agaricomycetidae</taxon>
        <taxon>Boletales</taxon>
        <taxon>Sclerodermatineae</taxon>
        <taxon>Sclerodermataceae</taxon>
        <taxon>Scleroderma</taxon>
    </lineage>
</organism>
<accession>A0A0C3E5L5</accession>
<dbReference type="InParanoid" id="A0A0C3E5L5"/>
<dbReference type="Proteomes" id="UP000053989">
    <property type="component" value="Unassembled WGS sequence"/>
</dbReference>
<protein>
    <submittedName>
        <fullName evidence="2">Uncharacterized protein</fullName>
    </submittedName>
</protein>